<name>A0A090SNZ8_9VIBR</name>
<dbReference type="SUPFAM" id="SSF69754">
    <property type="entry name" value="Ribosome binding protein Y (YfiA homologue)"/>
    <property type="match status" value="1"/>
</dbReference>
<dbReference type="OrthoDB" id="9795119at2"/>
<accession>A0A090SNZ8</accession>
<dbReference type="Gene3D" id="3.30.160.100">
    <property type="entry name" value="Ribosome hibernation promotion factor-like"/>
    <property type="match status" value="1"/>
</dbReference>
<evidence type="ECO:0000313" key="1">
    <source>
        <dbReference type="EMBL" id="GAL21112.1"/>
    </source>
</evidence>
<evidence type="ECO:0000313" key="2">
    <source>
        <dbReference type="Proteomes" id="UP000029228"/>
    </source>
</evidence>
<dbReference type="InterPro" id="IPR003489">
    <property type="entry name" value="RHF/RaiA"/>
</dbReference>
<dbReference type="STRING" id="990268.JCM19235_387"/>
<dbReference type="Pfam" id="PF02482">
    <property type="entry name" value="Ribosomal_S30AE"/>
    <property type="match status" value="1"/>
</dbReference>
<keyword evidence="2" id="KW-1185">Reference proteome</keyword>
<reference evidence="1 2" key="1">
    <citation type="submission" date="2014-09" db="EMBL/GenBank/DDBJ databases">
        <title>Vibrio maritimus JCM 19235. (C45) whole genome shotgun sequence.</title>
        <authorList>
            <person name="Sawabe T."/>
            <person name="Meirelles P."/>
            <person name="Nakanishi M."/>
            <person name="Sayaka M."/>
            <person name="Hattori M."/>
            <person name="Ohkuma M."/>
        </authorList>
    </citation>
    <scope>NUCLEOTIDE SEQUENCE [LARGE SCALE GENOMIC DNA]</scope>
    <source>
        <strain evidence="2">JCM19235</strain>
    </source>
</reference>
<dbReference type="AlphaFoldDB" id="A0A090SNZ8"/>
<organism evidence="1 2">
    <name type="scientific">Vibrio maritimus</name>
    <dbReference type="NCBI Taxonomy" id="990268"/>
    <lineage>
        <taxon>Bacteria</taxon>
        <taxon>Pseudomonadati</taxon>
        <taxon>Pseudomonadota</taxon>
        <taxon>Gammaproteobacteria</taxon>
        <taxon>Vibrionales</taxon>
        <taxon>Vibrionaceae</taxon>
        <taxon>Vibrio</taxon>
    </lineage>
</organism>
<sequence length="134" mass="15176">MKINIQTHHVSIGDDSREEIESKFEKIAAHFPQLISSDIIIRKEHEQHEVEIFTNYEGVRVSAKATHDVMYPAIAASLKKLEAGLRSRKGHLKSAPINKNTDHCIVSAVHALTRFQSRHSVGFFSALLFPTKQY</sequence>
<dbReference type="InterPro" id="IPR036567">
    <property type="entry name" value="RHF-like"/>
</dbReference>
<dbReference type="EMBL" id="BBMR01000007">
    <property type="protein sequence ID" value="GAL21112.1"/>
    <property type="molecule type" value="Genomic_DNA"/>
</dbReference>
<comment type="caution">
    <text evidence="1">The sequence shown here is derived from an EMBL/GenBank/DDBJ whole genome shotgun (WGS) entry which is preliminary data.</text>
</comment>
<dbReference type="NCBIfam" id="TIGR00741">
    <property type="entry name" value="yfiA"/>
    <property type="match status" value="1"/>
</dbReference>
<gene>
    <name evidence="1" type="ORF">JCM19235_387</name>
</gene>
<proteinExistence type="predicted"/>
<dbReference type="CDD" id="cd00552">
    <property type="entry name" value="RaiA"/>
    <property type="match status" value="1"/>
</dbReference>
<protein>
    <submittedName>
        <fullName evidence="1">Ribosomal subunit interface protein</fullName>
    </submittedName>
</protein>
<dbReference type="Proteomes" id="UP000029228">
    <property type="component" value="Unassembled WGS sequence"/>
</dbReference>